<accession>A0A1A9V2I8</accession>
<feature type="compositionally biased region" description="Gly residues" evidence="1">
    <location>
        <begin position="82"/>
        <end position="92"/>
    </location>
</feature>
<name>A0A1A9V2I8_GLOAU</name>
<feature type="compositionally biased region" description="Low complexity" evidence="1">
    <location>
        <begin position="104"/>
        <end position="119"/>
    </location>
</feature>
<dbReference type="EnsemblMetazoa" id="GAUT023697-RA">
    <property type="protein sequence ID" value="GAUT023697-PA"/>
    <property type="gene ID" value="GAUT023697"/>
</dbReference>
<dbReference type="AlphaFoldDB" id="A0A1A9V2I8"/>
<proteinExistence type="predicted"/>
<keyword evidence="3" id="KW-1185">Reference proteome</keyword>
<feature type="region of interest" description="Disordered" evidence="1">
    <location>
        <begin position="39"/>
        <end position="128"/>
    </location>
</feature>
<feature type="compositionally biased region" description="Low complexity" evidence="1">
    <location>
        <begin position="39"/>
        <end position="49"/>
    </location>
</feature>
<organism evidence="2 3">
    <name type="scientific">Glossina austeni</name>
    <name type="common">Savannah tsetse fly</name>
    <dbReference type="NCBI Taxonomy" id="7395"/>
    <lineage>
        <taxon>Eukaryota</taxon>
        <taxon>Metazoa</taxon>
        <taxon>Ecdysozoa</taxon>
        <taxon>Arthropoda</taxon>
        <taxon>Hexapoda</taxon>
        <taxon>Insecta</taxon>
        <taxon>Pterygota</taxon>
        <taxon>Neoptera</taxon>
        <taxon>Endopterygota</taxon>
        <taxon>Diptera</taxon>
        <taxon>Brachycera</taxon>
        <taxon>Muscomorpha</taxon>
        <taxon>Hippoboscoidea</taxon>
        <taxon>Glossinidae</taxon>
        <taxon>Glossina</taxon>
    </lineage>
</organism>
<dbReference type="Proteomes" id="UP000078200">
    <property type="component" value="Unassembled WGS sequence"/>
</dbReference>
<reference evidence="2" key="1">
    <citation type="submission" date="2020-05" db="UniProtKB">
        <authorList>
            <consortium name="EnsemblMetazoa"/>
        </authorList>
    </citation>
    <scope>IDENTIFICATION</scope>
    <source>
        <strain evidence="2">TTRI</strain>
    </source>
</reference>
<evidence type="ECO:0000256" key="1">
    <source>
        <dbReference type="SAM" id="MobiDB-lite"/>
    </source>
</evidence>
<protein>
    <submittedName>
        <fullName evidence="2">Uncharacterized protein</fullName>
    </submittedName>
</protein>
<sequence>MPVGKRYCKCCKRNEGIGNNIDIDIERATNTISIYESQHYQHQQQNKNQPNGGVLTGLGTASHHIRAPRPPVRNASSTSTGCGSGGGGGGINSGVSNLIDQTPSNGSSSSGVSSTPSSKGHSHQHLGHMHTHAGTTIDNIGLTTSATAATSSATTGGIHLLQQQVPQAAIDEMRV</sequence>
<dbReference type="VEuPathDB" id="VectorBase:GAUT023697"/>
<evidence type="ECO:0000313" key="3">
    <source>
        <dbReference type="Proteomes" id="UP000078200"/>
    </source>
</evidence>
<evidence type="ECO:0000313" key="2">
    <source>
        <dbReference type="EnsemblMetazoa" id="GAUT023697-PA"/>
    </source>
</evidence>
<dbReference type="STRING" id="7395.A0A1A9V2I8"/>